<dbReference type="PANTHER" id="PTHR24305:SF166">
    <property type="entry name" value="CYTOCHROME P450 12A4, MITOCHONDRIAL-RELATED"/>
    <property type="match status" value="1"/>
</dbReference>
<dbReference type="OrthoDB" id="1470350at2759"/>
<evidence type="ECO:0000256" key="6">
    <source>
        <dbReference type="ARBA" id="ARBA00023002"/>
    </source>
</evidence>
<dbReference type="GO" id="GO:0004497">
    <property type="term" value="F:monooxygenase activity"/>
    <property type="evidence" value="ECO:0007669"/>
    <property type="project" value="UniProtKB-KW"/>
</dbReference>
<accession>A0A4Q9MNF1</accession>
<dbReference type="SUPFAM" id="SSF48264">
    <property type="entry name" value="Cytochrome P450"/>
    <property type="match status" value="1"/>
</dbReference>
<dbReference type="PRINTS" id="PR00385">
    <property type="entry name" value="P450"/>
</dbReference>
<evidence type="ECO:0000256" key="1">
    <source>
        <dbReference type="ARBA" id="ARBA00001971"/>
    </source>
</evidence>
<evidence type="ECO:0000256" key="9">
    <source>
        <dbReference type="PIRSR" id="PIRSR602403-1"/>
    </source>
</evidence>
<keyword evidence="4 9" id="KW-0349">Heme</keyword>
<dbReference type="GO" id="GO:0016705">
    <property type="term" value="F:oxidoreductase activity, acting on paired donors, with incorporation or reduction of molecular oxygen"/>
    <property type="evidence" value="ECO:0007669"/>
    <property type="project" value="InterPro"/>
</dbReference>
<dbReference type="InterPro" id="IPR002403">
    <property type="entry name" value="Cyt_P450_E_grp-IV"/>
</dbReference>
<keyword evidence="7 9" id="KW-0408">Iron</keyword>
<dbReference type="CDD" id="cd11069">
    <property type="entry name" value="CYP_FUM15-like"/>
    <property type="match status" value="1"/>
</dbReference>
<evidence type="ECO:0000313" key="10">
    <source>
        <dbReference type="EMBL" id="TBU29234.1"/>
    </source>
</evidence>
<evidence type="ECO:0000256" key="2">
    <source>
        <dbReference type="ARBA" id="ARBA00005179"/>
    </source>
</evidence>
<dbReference type="InterPro" id="IPR036396">
    <property type="entry name" value="Cyt_P450_sf"/>
</dbReference>
<comment type="pathway">
    <text evidence="2">Secondary metabolite biosynthesis.</text>
</comment>
<name>A0A4Q9MNF1_9APHY</name>
<keyword evidence="5 9" id="KW-0479">Metal-binding</keyword>
<dbReference type="Gene3D" id="1.10.630.10">
    <property type="entry name" value="Cytochrome P450"/>
    <property type="match status" value="1"/>
</dbReference>
<gene>
    <name evidence="10" type="ORF">BD311DRAFT_756779</name>
</gene>
<dbReference type="GO" id="GO:0020037">
    <property type="term" value="F:heme binding"/>
    <property type="evidence" value="ECO:0007669"/>
    <property type="project" value="InterPro"/>
</dbReference>
<dbReference type="InterPro" id="IPR050121">
    <property type="entry name" value="Cytochrome_P450_monoxygenase"/>
</dbReference>
<dbReference type="PRINTS" id="PR00465">
    <property type="entry name" value="EP450IV"/>
</dbReference>
<dbReference type="Pfam" id="PF00067">
    <property type="entry name" value="p450"/>
    <property type="match status" value="1"/>
</dbReference>
<dbReference type="AlphaFoldDB" id="A0A4Q9MNF1"/>
<protein>
    <submittedName>
        <fullName evidence="10">Cytochrome P450</fullName>
    </submittedName>
</protein>
<dbReference type="Proteomes" id="UP000292957">
    <property type="component" value="Unassembled WGS sequence"/>
</dbReference>
<sequence>MTQLLVLAVSLGALRLLWLLIRNYIVRTPVDRIPGPPSGSVFSGNVEQLLARDNAEWLTGFLDSYGPVAKINGFFGARWLHVYDPKALHSIYVKDQESYSRGPRTILTNTLLFGPGLLSTFGQKHRKQRKSLNPAFSAAHIRGLAPIFYRITGKLKVGLEARVINGLQEIDILAWMGRTALELVGQGMMGYSFDPLVEEVHNDFAEAVKAFVPTFAEVQWARALVPVTVKLGPASFRRFMLDRLPIKSIQRMKTISDVMHERSRQIYNEKKAAIEHGDRDVVHAVGEGKDMLCILLKENMKAADEDRLPDDELLAQLNTFIFAGVDTTSNAVSRILHLLCQHQDVQDNLRAELRAAIEHYGAEIPYDELTALPYLDAVCRETLRLFAPVNISIRQAWRDTMLPLLEPIHAIDGTIMTEVPVPKGTTVIANLPACNTNKAIWGEDARKWKPERWLKPLPPSVEEAHIPGIYANTMTFLAGGYACIGFKFSQLEMKSVLSMLVDNFKFELPEKPITWNFAGINYPSMGYTSPKPEMVLKVSFAVR</sequence>
<evidence type="ECO:0000256" key="4">
    <source>
        <dbReference type="ARBA" id="ARBA00022617"/>
    </source>
</evidence>
<keyword evidence="8" id="KW-0503">Monooxygenase</keyword>
<organism evidence="10">
    <name type="scientific">Dichomitus squalens</name>
    <dbReference type="NCBI Taxonomy" id="114155"/>
    <lineage>
        <taxon>Eukaryota</taxon>
        <taxon>Fungi</taxon>
        <taxon>Dikarya</taxon>
        <taxon>Basidiomycota</taxon>
        <taxon>Agaricomycotina</taxon>
        <taxon>Agaricomycetes</taxon>
        <taxon>Polyporales</taxon>
        <taxon>Polyporaceae</taxon>
        <taxon>Dichomitus</taxon>
    </lineage>
</organism>
<reference evidence="10" key="1">
    <citation type="submission" date="2019-01" db="EMBL/GenBank/DDBJ databases">
        <title>Draft genome sequences of three monokaryotic isolates of the white-rot basidiomycete fungus Dichomitus squalens.</title>
        <authorList>
            <consortium name="DOE Joint Genome Institute"/>
            <person name="Lopez S.C."/>
            <person name="Andreopoulos B."/>
            <person name="Pangilinan J."/>
            <person name="Lipzen A."/>
            <person name="Riley R."/>
            <person name="Ahrendt S."/>
            <person name="Ng V."/>
            <person name="Barry K."/>
            <person name="Daum C."/>
            <person name="Grigoriev I.V."/>
            <person name="Hilden K.S."/>
            <person name="Makela M.R."/>
            <person name="de Vries R.P."/>
        </authorList>
    </citation>
    <scope>NUCLEOTIDE SEQUENCE [LARGE SCALE GENOMIC DNA]</scope>
    <source>
        <strain evidence="10">OM18370.1</strain>
    </source>
</reference>
<dbReference type="InterPro" id="IPR001128">
    <property type="entry name" value="Cyt_P450"/>
</dbReference>
<evidence type="ECO:0000256" key="3">
    <source>
        <dbReference type="ARBA" id="ARBA00010617"/>
    </source>
</evidence>
<evidence type="ECO:0000256" key="7">
    <source>
        <dbReference type="ARBA" id="ARBA00023004"/>
    </source>
</evidence>
<feature type="binding site" description="axial binding residue" evidence="9">
    <location>
        <position position="483"/>
    </location>
    <ligand>
        <name>heme</name>
        <dbReference type="ChEBI" id="CHEBI:30413"/>
    </ligand>
    <ligandPart>
        <name>Fe</name>
        <dbReference type="ChEBI" id="CHEBI:18248"/>
    </ligandPart>
</feature>
<evidence type="ECO:0000256" key="8">
    <source>
        <dbReference type="ARBA" id="ARBA00023033"/>
    </source>
</evidence>
<comment type="cofactor">
    <cofactor evidence="1 9">
        <name>heme</name>
        <dbReference type="ChEBI" id="CHEBI:30413"/>
    </cofactor>
</comment>
<dbReference type="PANTHER" id="PTHR24305">
    <property type="entry name" value="CYTOCHROME P450"/>
    <property type="match status" value="1"/>
</dbReference>
<dbReference type="EMBL" id="ML143414">
    <property type="protein sequence ID" value="TBU29234.1"/>
    <property type="molecule type" value="Genomic_DNA"/>
</dbReference>
<keyword evidence="6" id="KW-0560">Oxidoreductase</keyword>
<proteinExistence type="inferred from homology"/>
<evidence type="ECO:0000256" key="5">
    <source>
        <dbReference type="ARBA" id="ARBA00022723"/>
    </source>
</evidence>
<dbReference type="GO" id="GO:0005506">
    <property type="term" value="F:iron ion binding"/>
    <property type="evidence" value="ECO:0007669"/>
    <property type="project" value="InterPro"/>
</dbReference>
<comment type="similarity">
    <text evidence="3">Belongs to the cytochrome P450 family.</text>
</comment>